<protein>
    <recommendedName>
        <fullName evidence="4">RRM domain-containing protein</fullName>
    </recommendedName>
</protein>
<evidence type="ECO:0000256" key="1">
    <source>
        <dbReference type="ARBA" id="ARBA00022884"/>
    </source>
</evidence>
<keyword evidence="1 2" id="KW-0694">RNA-binding</keyword>
<evidence type="ECO:0000256" key="2">
    <source>
        <dbReference type="PROSITE-ProRule" id="PRU00176"/>
    </source>
</evidence>
<name>A0AAV7K942_9METZ</name>
<dbReference type="SUPFAM" id="SSF54928">
    <property type="entry name" value="RNA-binding domain, RBD"/>
    <property type="match status" value="2"/>
</dbReference>
<organism evidence="5 6">
    <name type="scientific">Oopsacas minuta</name>
    <dbReference type="NCBI Taxonomy" id="111878"/>
    <lineage>
        <taxon>Eukaryota</taxon>
        <taxon>Metazoa</taxon>
        <taxon>Porifera</taxon>
        <taxon>Hexactinellida</taxon>
        <taxon>Hexasterophora</taxon>
        <taxon>Lyssacinosida</taxon>
        <taxon>Leucopsacidae</taxon>
        <taxon>Oopsacas</taxon>
    </lineage>
</organism>
<dbReference type="Gene3D" id="3.30.70.330">
    <property type="match status" value="3"/>
</dbReference>
<dbReference type="InterPro" id="IPR000504">
    <property type="entry name" value="RRM_dom"/>
</dbReference>
<feature type="domain" description="RRM" evidence="4">
    <location>
        <begin position="341"/>
        <end position="413"/>
    </location>
</feature>
<dbReference type="Pfam" id="PF00076">
    <property type="entry name" value="RRM_1"/>
    <property type="match status" value="3"/>
</dbReference>
<feature type="domain" description="RRM" evidence="4">
    <location>
        <begin position="117"/>
        <end position="187"/>
    </location>
</feature>
<dbReference type="EMBL" id="JAKMXF010000111">
    <property type="protein sequence ID" value="KAI6657752.1"/>
    <property type="molecule type" value="Genomic_DNA"/>
</dbReference>
<dbReference type="PROSITE" id="PS50102">
    <property type="entry name" value="RRM"/>
    <property type="match status" value="3"/>
</dbReference>
<feature type="domain" description="RRM" evidence="4">
    <location>
        <begin position="22"/>
        <end position="101"/>
    </location>
</feature>
<dbReference type="InterPro" id="IPR052462">
    <property type="entry name" value="SLIRP/GR-RBP-like"/>
</dbReference>
<sequence length="432" mass="48017">MQSMASAIEGEQYATPTNPPFSRLFIVFGKGNHPTEAQLDESFRQYGSIQSIKVVKDQITNESKGICYVQYMKTSSAARAVEEMNGAVLGSKPIKVMLASDKNAVDDPESLNEKTRSRLFLVISKGTTEEELKNNFEQFGNLQYVKIITNDAGQSKGCAFVKFANPYNAALALESCPSDYKIEYAAPKRKSFGEDSNFPNSISPQTPTYQSYNVPSTVPLHRRKILVRFYTANVQSHLIKLFSIPPQFEYSEILSVPVPGVEGMATAVYSTAEAADYARAKLNGFEYPPGSPLIASVSNPNQLSYPTDSSTYYQQYGAAVPTPSPYAEALATSDFNSNTICRVFFQCDPYPPNEKQLRETFQYYGTITDAYIVRGKKFGFVTFTNPTSAQQAVQLMNNRVVNDIQFSVRIARPRTESGTDNDGGEKRKRFDI</sequence>
<evidence type="ECO:0000256" key="3">
    <source>
        <dbReference type="SAM" id="MobiDB-lite"/>
    </source>
</evidence>
<proteinExistence type="predicted"/>
<dbReference type="PANTHER" id="PTHR48027">
    <property type="entry name" value="HETEROGENEOUS NUCLEAR RIBONUCLEOPROTEIN 87F-RELATED"/>
    <property type="match status" value="1"/>
</dbReference>
<dbReference type="InterPro" id="IPR035979">
    <property type="entry name" value="RBD_domain_sf"/>
</dbReference>
<feature type="region of interest" description="Disordered" evidence="3">
    <location>
        <begin position="412"/>
        <end position="432"/>
    </location>
</feature>
<accession>A0AAV7K942</accession>
<dbReference type="Proteomes" id="UP001165289">
    <property type="component" value="Unassembled WGS sequence"/>
</dbReference>
<evidence type="ECO:0000313" key="6">
    <source>
        <dbReference type="Proteomes" id="UP001165289"/>
    </source>
</evidence>
<keyword evidence="6" id="KW-1185">Reference proteome</keyword>
<feature type="compositionally biased region" description="Basic and acidic residues" evidence="3">
    <location>
        <begin position="413"/>
        <end position="432"/>
    </location>
</feature>
<dbReference type="CDD" id="cd12366">
    <property type="entry name" value="RRM1_RBM45"/>
    <property type="match status" value="1"/>
</dbReference>
<dbReference type="InterPro" id="IPR012677">
    <property type="entry name" value="Nucleotide-bd_a/b_plait_sf"/>
</dbReference>
<dbReference type="InterPro" id="IPR034203">
    <property type="entry name" value="RBM45_RRM1"/>
</dbReference>
<gene>
    <name evidence="5" type="ORF">LOD99_496</name>
</gene>
<reference evidence="5 6" key="1">
    <citation type="journal article" date="2023" name="BMC Biol.">
        <title>The compact genome of the sponge Oopsacas minuta (Hexactinellida) is lacking key metazoan core genes.</title>
        <authorList>
            <person name="Santini S."/>
            <person name="Schenkelaars Q."/>
            <person name="Jourda C."/>
            <person name="Duchesne M."/>
            <person name="Belahbib H."/>
            <person name="Rocher C."/>
            <person name="Selva M."/>
            <person name="Riesgo A."/>
            <person name="Vervoort M."/>
            <person name="Leys S.P."/>
            <person name="Kodjabachian L."/>
            <person name="Le Bivic A."/>
            <person name="Borchiellini C."/>
            <person name="Claverie J.M."/>
            <person name="Renard E."/>
        </authorList>
    </citation>
    <scope>NUCLEOTIDE SEQUENCE [LARGE SCALE GENOMIC DNA]</scope>
    <source>
        <strain evidence="5">SPO-2</strain>
    </source>
</reference>
<dbReference type="AlphaFoldDB" id="A0AAV7K942"/>
<dbReference type="SMART" id="SM00360">
    <property type="entry name" value="RRM"/>
    <property type="match status" value="3"/>
</dbReference>
<evidence type="ECO:0000259" key="4">
    <source>
        <dbReference type="PROSITE" id="PS50102"/>
    </source>
</evidence>
<evidence type="ECO:0000313" key="5">
    <source>
        <dbReference type="EMBL" id="KAI6657752.1"/>
    </source>
</evidence>
<dbReference type="GO" id="GO:0003723">
    <property type="term" value="F:RNA binding"/>
    <property type="evidence" value="ECO:0007669"/>
    <property type="project" value="UniProtKB-UniRule"/>
</dbReference>
<comment type="caution">
    <text evidence="5">The sequence shown here is derived from an EMBL/GenBank/DDBJ whole genome shotgun (WGS) entry which is preliminary data.</text>
</comment>